<dbReference type="Pfam" id="PF26640">
    <property type="entry name" value="DUF8212"/>
    <property type="match status" value="1"/>
</dbReference>
<name>A0AAN6QE45_9PEZI</name>
<dbReference type="PANTHER" id="PTHR10622">
    <property type="entry name" value="HET DOMAIN-CONTAINING PROTEIN"/>
    <property type="match status" value="1"/>
</dbReference>
<dbReference type="EMBL" id="MU853362">
    <property type="protein sequence ID" value="KAK4108513.1"/>
    <property type="molecule type" value="Genomic_DNA"/>
</dbReference>
<dbReference type="InterPro" id="IPR010730">
    <property type="entry name" value="HET"/>
</dbReference>
<feature type="domain" description="Heterokaryon incompatibility" evidence="1">
    <location>
        <begin position="20"/>
        <end position="110"/>
    </location>
</feature>
<dbReference type="GeneID" id="89942278"/>
<dbReference type="Proteomes" id="UP001302812">
    <property type="component" value="Unassembled WGS sequence"/>
</dbReference>
<reference evidence="3" key="1">
    <citation type="journal article" date="2023" name="Mol. Phylogenet. Evol.">
        <title>Genome-scale phylogeny and comparative genomics of the fungal order Sordariales.</title>
        <authorList>
            <person name="Hensen N."/>
            <person name="Bonometti L."/>
            <person name="Westerberg I."/>
            <person name="Brannstrom I.O."/>
            <person name="Guillou S."/>
            <person name="Cros-Aarteil S."/>
            <person name="Calhoun S."/>
            <person name="Haridas S."/>
            <person name="Kuo A."/>
            <person name="Mondo S."/>
            <person name="Pangilinan J."/>
            <person name="Riley R."/>
            <person name="LaButti K."/>
            <person name="Andreopoulos B."/>
            <person name="Lipzen A."/>
            <person name="Chen C."/>
            <person name="Yan M."/>
            <person name="Daum C."/>
            <person name="Ng V."/>
            <person name="Clum A."/>
            <person name="Steindorff A."/>
            <person name="Ohm R.A."/>
            <person name="Martin F."/>
            <person name="Silar P."/>
            <person name="Natvig D.O."/>
            <person name="Lalanne C."/>
            <person name="Gautier V."/>
            <person name="Ament-Velasquez S.L."/>
            <person name="Kruys A."/>
            <person name="Hutchinson M.I."/>
            <person name="Powell A.J."/>
            <person name="Barry K."/>
            <person name="Miller A.N."/>
            <person name="Grigoriev I.V."/>
            <person name="Debuchy R."/>
            <person name="Gladieux P."/>
            <person name="Hiltunen Thoren M."/>
            <person name="Johannesson H."/>
        </authorList>
    </citation>
    <scope>NUCLEOTIDE SEQUENCE</scope>
    <source>
        <strain evidence="3">CBS 508.74</strain>
    </source>
</reference>
<organism evidence="3 4">
    <name type="scientific">Canariomyces notabilis</name>
    <dbReference type="NCBI Taxonomy" id="2074819"/>
    <lineage>
        <taxon>Eukaryota</taxon>
        <taxon>Fungi</taxon>
        <taxon>Dikarya</taxon>
        <taxon>Ascomycota</taxon>
        <taxon>Pezizomycotina</taxon>
        <taxon>Sordariomycetes</taxon>
        <taxon>Sordariomycetidae</taxon>
        <taxon>Sordariales</taxon>
        <taxon>Chaetomiaceae</taxon>
        <taxon>Canariomyces</taxon>
    </lineage>
</organism>
<evidence type="ECO:0000259" key="1">
    <source>
        <dbReference type="Pfam" id="PF06985"/>
    </source>
</evidence>
<feature type="domain" description="DUF8212" evidence="2">
    <location>
        <begin position="246"/>
        <end position="278"/>
    </location>
</feature>
<dbReference type="Pfam" id="PF06985">
    <property type="entry name" value="HET"/>
    <property type="match status" value="1"/>
</dbReference>
<evidence type="ECO:0000313" key="3">
    <source>
        <dbReference type="EMBL" id="KAK4108513.1"/>
    </source>
</evidence>
<evidence type="ECO:0000259" key="2">
    <source>
        <dbReference type="Pfam" id="PF26640"/>
    </source>
</evidence>
<proteinExistence type="predicted"/>
<keyword evidence="4" id="KW-1185">Reference proteome</keyword>
<evidence type="ECO:0000313" key="4">
    <source>
        <dbReference type="Proteomes" id="UP001302812"/>
    </source>
</evidence>
<dbReference type="InterPro" id="IPR058525">
    <property type="entry name" value="DUF8212"/>
</dbReference>
<reference evidence="3" key="2">
    <citation type="submission" date="2023-05" db="EMBL/GenBank/DDBJ databases">
        <authorList>
            <consortium name="Lawrence Berkeley National Laboratory"/>
            <person name="Steindorff A."/>
            <person name="Hensen N."/>
            <person name="Bonometti L."/>
            <person name="Westerberg I."/>
            <person name="Brannstrom I.O."/>
            <person name="Guillou S."/>
            <person name="Cros-Aarteil S."/>
            <person name="Calhoun S."/>
            <person name="Haridas S."/>
            <person name="Kuo A."/>
            <person name="Mondo S."/>
            <person name="Pangilinan J."/>
            <person name="Riley R."/>
            <person name="Labutti K."/>
            <person name="Andreopoulos B."/>
            <person name="Lipzen A."/>
            <person name="Chen C."/>
            <person name="Yanf M."/>
            <person name="Daum C."/>
            <person name="Ng V."/>
            <person name="Clum A."/>
            <person name="Ohm R."/>
            <person name="Martin F."/>
            <person name="Silar P."/>
            <person name="Natvig D."/>
            <person name="Lalanne C."/>
            <person name="Gautier V."/>
            <person name="Ament-Velasquez S.L."/>
            <person name="Kruys A."/>
            <person name="Hutchinson M.I."/>
            <person name="Powell A.J."/>
            <person name="Barry K."/>
            <person name="Miller A.N."/>
            <person name="Grigoriev I.V."/>
            <person name="Debuchy R."/>
            <person name="Gladieux P."/>
            <person name="Thoren M.H."/>
            <person name="Johannesson H."/>
        </authorList>
    </citation>
    <scope>NUCLEOTIDE SEQUENCE</scope>
    <source>
        <strain evidence="3">CBS 508.74</strain>
    </source>
</reference>
<dbReference type="AlphaFoldDB" id="A0AAN6QE45"/>
<protein>
    <submittedName>
        <fullName evidence="3">HET-domain-containing protein</fullName>
    </submittedName>
</protein>
<dbReference type="RefSeq" id="XP_064666083.1">
    <property type="nucleotide sequence ID" value="XM_064818153.1"/>
</dbReference>
<comment type="caution">
    <text evidence="3">The sequence shown here is derived from an EMBL/GenBank/DDBJ whole genome shotgun (WGS) entry which is preliminary data.</text>
</comment>
<dbReference type="PANTHER" id="PTHR10622:SF10">
    <property type="entry name" value="HET DOMAIN-CONTAINING PROTEIN"/>
    <property type="match status" value="1"/>
</dbReference>
<sequence>MRLLNTENLKLEVKSDGTPYAILSHRWEEDEILFQDLASNQDETRNQAKQKRGYVKIEGACRQARRDGFQYIWVDTCCIDKSSSAELSEAINSMYRYYQQAEVCYAYLAGLPERTDPMNDLAFANHEWFTRGWTLQELIAPKEVLFFTERRDFDCQVIDLELSANTNRTGDWILLWKKSTMCERLSSITGIDAGVLAHTRSIESISIAERMSWAAQRVTTRVEDRAYCLLGLFGVNMPMLYGEGEKAFIRLQEEIMKDTSDESLFEWRDESADPKALTGLLATSPSMFKDSGGFFSYYDWEPRAPFFKTNQGIQITLPPQYLLR</sequence>
<gene>
    <name evidence="3" type="ORF">N656DRAFT_801676</name>
</gene>
<accession>A0AAN6QE45</accession>